<geneLocation type="plasmid" evidence="3">
    <name>psfrenxt3c</name>
</geneLocation>
<dbReference type="AlphaFoldDB" id="A0A2L0HG03"/>
<dbReference type="Pfam" id="PF01738">
    <property type="entry name" value="DLH"/>
    <property type="match status" value="1"/>
</dbReference>
<dbReference type="Proteomes" id="UP000239340">
    <property type="component" value="Plasmid pSfreNXT3c"/>
</dbReference>
<reference evidence="2 3" key="1">
    <citation type="submission" date="2017-10" db="EMBL/GenBank/DDBJ databases">
        <title>Analysis of the genome sequences of Rhizobium populations associated to common bean (phaseolus vulgaris).</title>
        <authorList>
            <person name="Bustos P."/>
            <person name="Santamaria R.I."/>
            <person name="Miranda-Sanchez F."/>
            <person name="Perez-Carrascal O."/>
            <person name="Juarez S."/>
            <person name="Lozano L."/>
            <person name="Martinez-Flores I."/>
            <person name="Vinuesa P."/>
            <person name="Martinez-Romero E."/>
            <person name="Cevallos M.A."/>
            <person name="Romero D."/>
            <person name="Davila G."/>
            <person name="Gonzalez V."/>
        </authorList>
    </citation>
    <scope>NUCLEOTIDE SEQUENCE [LARGE SCALE GENOMIC DNA]</scope>
    <source>
        <strain evidence="2 3">NXT3</strain>
        <plasmid evidence="3">Plasmid psfrenxt3c</plasmid>
    </source>
</reference>
<gene>
    <name evidence="2" type="ORF">NXT3_PC00945</name>
</gene>
<accession>A0A2L0HG03</accession>
<keyword evidence="2" id="KW-0614">Plasmid</keyword>
<dbReference type="Gene3D" id="3.40.50.1820">
    <property type="entry name" value="alpha/beta hydrolase"/>
    <property type="match status" value="1"/>
</dbReference>
<evidence type="ECO:0000259" key="1">
    <source>
        <dbReference type="Pfam" id="PF01738"/>
    </source>
</evidence>
<protein>
    <submittedName>
        <fullName evidence="2">Esterase family protein</fullName>
    </submittedName>
</protein>
<organism evidence="2 3">
    <name type="scientific">Rhizobium fredii</name>
    <name type="common">Sinorhizobium fredii</name>
    <dbReference type="NCBI Taxonomy" id="380"/>
    <lineage>
        <taxon>Bacteria</taxon>
        <taxon>Pseudomonadati</taxon>
        <taxon>Pseudomonadota</taxon>
        <taxon>Alphaproteobacteria</taxon>
        <taxon>Hyphomicrobiales</taxon>
        <taxon>Rhizobiaceae</taxon>
        <taxon>Sinorhizobium/Ensifer group</taxon>
        <taxon>Sinorhizobium</taxon>
    </lineage>
</organism>
<proteinExistence type="predicted"/>
<sequence>MLQTTADLLAEKENSMADHGYVHKLRASKPGKAILFALHGTGGDENQFFGFGAELLPEATIVSPRGDVSEHGAARFFRRTGEGVYDMADLARATDKMASFVKALAAEHDASEIIGLGYSNGANILANVLIEDGVFDRAVLMHPLIPFRPKDNAALAGRKVLITAGERDPICPAPLTQALAVYFKAQNAEVDLEWHSGGHDIRQNEIAAIERFLKA</sequence>
<name>A0A2L0HG03_RHIFR</name>
<dbReference type="EMBL" id="CP024310">
    <property type="protein sequence ID" value="AUX80102.1"/>
    <property type="molecule type" value="Genomic_DNA"/>
</dbReference>
<dbReference type="InterPro" id="IPR029058">
    <property type="entry name" value="AB_hydrolase_fold"/>
</dbReference>
<dbReference type="InterPro" id="IPR002925">
    <property type="entry name" value="Dienelactn_hydro"/>
</dbReference>
<dbReference type="GO" id="GO:0016787">
    <property type="term" value="F:hydrolase activity"/>
    <property type="evidence" value="ECO:0007669"/>
    <property type="project" value="InterPro"/>
</dbReference>
<feature type="domain" description="Dienelactone hydrolase" evidence="1">
    <location>
        <begin position="92"/>
        <end position="197"/>
    </location>
</feature>
<evidence type="ECO:0000313" key="2">
    <source>
        <dbReference type="EMBL" id="AUX80102.1"/>
    </source>
</evidence>
<dbReference type="SUPFAM" id="SSF53474">
    <property type="entry name" value="alpha/beta-Hydrolases"/>
    <property type="match status" value="1"/>
</dbReference>
<evidence type="ECO:0000313" key="3">
    <source>
        <dbReference type="Proteomes" id="UP000239340"/>
    </source>
</evidence>